<reference evidence="1" key="1">
    <citation type="journal article" date="2013" name="PLoS ONE">
        <title>Adaptive selection on bracovirus genomes drives the specialization of cotesia parasitoid wasps.</title>
        <authorList>
            <person name="Jancek S."/>
            <person name="Bezier A."/>
            <person name="Gayral P."/>
            <person name="Paillusson C."/>
            <person name="Kaiser L."/>
            <person name="Dupas S."/>
            <person name="Le Ru B.P."/>
            <person name="Barbe V."/>
            <person name="Periquet G."/>
            <person name="Drezen J.-M."/>
            <person name="Herniou E.A."/>
        </authorList>
    </citation>
    <scope>NUCLEOTIDE SEQUENCE</scope>
    <source>
        <strain evidence="1">Kitale</strain>
    </source>
</reference>
<proteinExistence type="predicted"/>
<evidence type="ECO:0000313" key="1">
    <source>
        <dbReference type="EMBL" id="CCQ19213.1"/>
    </source>
</evidence>
<gene>
    <name evidence="1" type="primary">CcBV_24.2-like</name>
    <name evidence="1" type="ORF">CSKBV_24.4</name>
</gene>
<protein>
    <submittedName>
        <fullName evidence="1">Uncharacterized protein</fullName>
    </submittedName>
</protein>
<accession>S0DHB6</accession>
<sequence length="251" mass="27989">MDFATLKKLIVVEFNSGTENSEFIYVPRTWITSYSGRNVAVLLPQGEESLLELDPAVFNTLPSCSWPRFEGTMICETDSVEEAQQIINLKNNGVKDANEIMSSCVAVVTSVIKDIGDQLQKGNQNGLVTPSGVTNRLSAITMLEIIQPVVNNLDRYITDVVRINRSCPVINEKLETTNRTNLENILRLKTFSNNYSEFFRSVMDRHINIITANMKSASPSADDAMTQNVKILNELMSTFIVVLCVMNGNIN</sequence>
<name>S0DHB6_9VIRU</name>
<organism evidence="1">
    <name type="scientific">Cotesia sesamiae Kitale bracovirus</name>
    <dbReference type="NCBI Taxonomy" id="452648"/>
    <lineage>
        <taxon>Viruses</taxon>
        <taxon>Viruses incertae sedis</taxon>
        <taxon>Polydnaviriformidae</taxon>
        <taxon>Bracoviriform</taxon>
        <taxon>Cotesia sesamiae bracovirus</taxon>
    </lineage>
</organism>
<dbReference type="EMBL" id="HF562921">
    <property type="protein sequence ID" value="CCQ19213.1"/>
    <property type="molecule type" value="Genomic_DNA"/>
</dbReference>